<name>A0A6B0SJ85_9CETA</name>
<comment type="caution">
    <text evidence="2">The sequence shown here is derived from an EMBL/GenBank/DDBJ whole genome shotgun (WGS) entry which is preliminary data.</text>
</comment>
<keyword evidence="3" id="KW-1185">Reference proteome</keyword>
<dbReference type="EMBL" id="VBQZ03013161">
    <property type="protein sequence ID" value="MXR00095.1"/>
    <property type="molecule type" value="Genomic_DNA"/>
</dbReference>
<protein>
    <submittedName>
        <fullName evidence="2">Uncharacterized protein</fullName>
    </submittedName>
</protein>
<organism evidence="2 3">
    <name type="scientific">Bos mutus</name>
    <name type="common">wild yak</name>
    <dbReference type="NCBI Taxonomy" id="72004"/>
    <lineage>
        <taxon>Eukaryota</taxon>
        <taxon>Metazoa</taxon>
        <taxon>Chordata</taxon>
        <taxon>Craniata</taxon>
        <taxon>Vertebrata</taxon>
        <taxon>Euteleostomi</taxon>
        <taxon>Mammalia</taxon>
        <taxon>Eutheria</taxon>
        <taxon>Laurasiatheria</taxon>
        <taxon>Artiodactyla</taxon>
        <taxon>Ruminantia</taxon>
        <taxon>Pecora</taxon>
        <taxon>Bovidae</taxon>
        <taxon>Bovinae</taxon>
        <taxon>Bos</taxon>
    </lineage>
</organism>
<gene>
    <name evidence="2" type="ORF">E5288_WYG008570</name>
</gene>
<dbReference type="AlphaFoldDB" id="A0A6B0SJ85"/>
<dbReference type="Proteomes" id="UP000322234">
    <property type="component" value="Unassembled WGS sequence"/>
</dbReference>
<proteinExistence type="predicted"/>
<evidence type="ECO:0000313" key="2">
    <source>
        <dbReference type="EMBL" id="MXR00095.1"/>
    </source>
</evidence>
<feature type="signal peptide" evidence="1">
    <location>
        <begin position="1"/>
        <end position="31"/>
    </location>
</feature>
<keyword evidence="1" id="KW-0732">Signal</keyword>
<sequence>MDPAAPGLACSILRLGLGLLLLCSWWYPGSAEPRAPPEKIGRRGRGGALRGWRERAPRREVTTSCCRPGALGAR</sequence>
<evidence type="ECO:0000256" key="1">
    <source>
        <dbReference type="SAM" id="SignalP"/>
    </source>
</evidence>
<accession>A0A6B0SJ85</accession>
<reference evidence="2" key="1">
    <citation type="submission" date="2019-10" db="EMBL/GenBank/DDBJ databases">
        <title>The sequence and de novo assembly of the wild yak genome.</title>
        <authorList>
            <person name="Liu Y."/>
        </authorList>
    </citation>
    <scope>NUCLEOTIDE SEQUENCE [LARGE SCALE GENOMIC DNA]</scope>
    <source>
        <strain evidence="2">WY2019</strain>
    </source>
</reference>
<feature type="chain" id="PRO_5025520366" evidence="1">
    <location>
        <begin position="32"/>
        <end position="74"/>
    </location>
</feature>
<evidence type="ECO:0000313" key="3">
    <source>
        <dbReference type="Proteomes" id="UP000322234"/>
    </source>
</evidence>